<protein>
    <submittedName>
        <fullName evidence="1">Uncharacterized protein</fullName>
    </submittedName>
</protein>
<sequence>MAFRSTSTKLMAGVSRSKNFRLTLEQLRIYKKQPKHKVNPCSDVMMRLINALEASDGRINGPVYKYVKDVEECCNKANSEQQRSGKAGTLYYLSQYLDLQKFKKK</sequence>
<dbReference type="InParanoid" id="A0A1E7F391"/>
<dbReference type="AlphaFoldDB" id="A0A1E7F391"/>
<proteinExistence type="predicted"/>
<gene>
    <name evidence="1" type="ORF">FRACYDRAFT_243860</name>
</gene>
<evidence type="ECO:0000313" key="1">
    <source>
        <dbReference type="EMBL" id="OEU12607.1"/>
    </source>
</evidence>
<dbReference type="EMBL" id="KV784364">
    <property type="protein sequence ID" value="OEU12607.1"/>
    <property type="molecule type" value="Genomic_DNA"/>
</dbReference>
<reference evidence="1 2" key="1">
    <citation type="submission" date="2016-09" db="EMBL/GenBank/DDBJ databases">
        <title>Extensive genetic diversity and differential bi-allelic expression allows diatom success in the polar Southern Ocean.</title>
        <authorList>
            <consortium name="DOE Joint Genome Institute"/>
            <person name="Mock T."/>
            <person name="Otillar R.P."/>
            <person name="Strauss J."/>
            <person name="Dupont C."/>
            <person name="Frickenhaus S."/>
            <person name="Maumus F."/>
            <person name="Mcmullan M."/>
            <person name="Sanges R."/>
            <person name="Schmutz J."/>
            <person name="Toseland A."/>
            <person name="Valas R."/>
            <person name="Veluchamy A."/>
            <person name="Ward B.J."/>
            <person name="Allen A."/>
            <person name="Barry K."/>
            <person name="Falciatore A."/>
            <person name="Ferrante M."/>
            <person name="Fortunato A.E."/>
            <person name="Gloeckner G."/>
            <person name="Gruber A."/>
            <person name="Hipkin R."/>
            <person name="Janech M."/>
            <person name="Kroth P."/>
            <person name="Leese F."/>
            <person name="Lindquist E."/>
            <person name="Lyon B.R."/>
            <person name="Martin J."/>
            <person name="Mayer C."/>
            <person name="Parker M."/>
            <person name="Quesneville H."/>
            <person name="Raymond J."/>
            <person name="Uhlig C."/>
            <person name="Valentin K.U."/>
            <person name="Worden A.Z."/>
            <person name="Armbrust E.V."/>
            <person name="Bowler C."/>
            <person name="Green B."/>
            <person name="Moulton V."/>
            <person name="Van Oosterhout C."/>
            <person name="Grigoriev I."/>
        </authorList>
    </citation>
    <scope>NUCLEOTIDE SEQUENCE [LARGE SCALE GENOMIC DNA]</scope>
    <source>
        <strain evidence="1 2">CCMP1102</strain>
    </source>
</reference>
<name>A0A1E7F391_9STRA</name>
<dbReference type="KEGG" id="fcy:FRACYDRAFT_243860"/>
<accession>A0A1E7F391</accession>
<organism evidence="1 2">
    <name type="scientific">Fragilariopsis cylindrus CCMP1102</name>
    <dbReference type="NCBI Taxonomy" id="635003"/>
    <lineage>
        <taxon>Eukaryota</taxon>
        <taxon>Sar</taxon>
        <taxon>Stramenopiles</taxon>
        <taxon>Ochrophyta</taxon>
        <taxon>Bacillariophyta</taxon>
        <taxon>Bacillariophyceae</taxon>
        <taxon>Bacillariophycidae</taxon>
        <taxon>Bacillariales</taxon>
        <taxon>Bacillariaceae</taxon>
        <taxon>Fragilariopsis</taxon>
    </lineage>
</organism>
<evidence type="ECO:0000313" key="2">
    <source>
        <dbReference type="Proteomes" id="UP000095751"/>
    </source>
</evidence>
<dbReference type="Proteomes" id="UP000095751">
    <property type="component" value="Unassembled WGS sequence"/>
</dbReference>
<dbReference type="OrthoDB" id="34906at2759"/>
<keyword evidence="2" id="KW-1185">Reference proteome</keyword>